<evidence type="ECO:0000256" key="5">
    <source>
        <dbReference type="ARBA" id="ARBA00022737"/>
    </source>
</evidence>
<dbReference type="Gene3D" id="1.50.40.10">
    <property type="entry name" value="Mitochondrial carrier domain"/>
    <property type="match status" value="1"/>
</dbReference>
<dbReference type="InterPro" id="IPR050391">
    <property type="entry name" value="Mito_Metabolite_Transporter"/>
</dbReference>
<keyword evidence="5" id="KW-0677">Repeat</keyword>
<keyword evidence="11" id="KW-1185">Reference proteome</keyword>
<evidence type="ECO:0000256" key="6">
    <source>
        <dbReference type="ARBA" id="ARBA00022989"/>
    </source>
</evidence>
<comment type="similarity">
    <text evidence="2 9">Belongs to the mitochondrial carrier (TC 2.A.29) family.</text>
</comment>
<evidence type="ECO:0000256" key="9">
    <source>
        <dbReference type="RuleBase" id="RU000488"/>
    </source>
</evidence>
<protein>
    <submittedName>
        <fullName evidence="10">Mitochondrial uncoupling protein Bmcp</fullName>
    </submittedName>
</protein>
<evidence type="ECO:0000256" key="3">
    <source>
        <dbReference type="ARBA" id="ARBA00022448"/>
    </source>
</evidence>
<dbReference type="InterPro" id="IPR023395">
    <property type="entry name" value="MCP_dom_sf"/>
</dbReference>
<evidence type="ECO:0000256" key="7">
    <source>
        <dbReference type="ARBA" id="ARBA00023136"/>
    </source>
</evidence>
<feature type="repeat" description="Solcar" evidence="8">
    <location>
        <begin position="20"/>
        <end position="117"/>
    </location>
</feature>
<dbReference type="Proteomes" id="UP000299102">
    <property type="component" value="Unassembled WGS sequence"/>
</dbReference>
<evidence type="ECO:0000256" key="2">
    <source>
        <dbReference type="ARBA" id="ARBA00006375"/>
    </source>
</evidence>
<comment type="caution">
    <text evidence="10">The sequence shown here is derived from an EMBL/GenBank/DDBJ whole genome shotgun (WGS) entry which is preliminary data.</text>
</comment>
<organism evidence="10 11">
    <name type="scientific">Eumeta variegata</name>
    <name type="common">Bagworm moth</name>
    <name type="synonym">Eumeta japonica</name>
    <dbReference type="NCBI Taxonomy" id="151549"/>
    <lineage>
        <taxon>Eukaryota</taxon>
        <taxon>Metazoa</taxon>
        <taxon>Ecdysozoa</taxon>
        <taxon>Arthropoda</taxon>
        <taxon>Hexapoda</taxon>
        <taxon>Insecta</taxon>
        <taxon>Pterygota</taxon>
        <taxon>Neoptera</taxon>
        <taxon>Endopterygota</taxon>
        <taxon>Lepidoptera</taxon>
        <taxon>Glossata</taxon>
        <taxon>Ditrysia</taxon>
        <taxon>Tineoidea</taxon>
        <taxon>Psychidae</taxon>
        <taxon>Oiketicinae</taxon>
        <taxon>Eumeta</taxon>
    </lineage>
</organism>
<evidence type="ECO:0000313" key="10">
    <source>
        <dbReference type="EMBL" id="GBP29721.1"/>
    </source>
</evidence>
<evidence type="ECO:0000256" key="1">
    <source>
        <dbReference type="ARBA" id="ARBA00004141"/>
    </source>
</evidence>
<evidence type="ECO:0000313" key="11">
    <source>
        <dbReference type="Proteomes" id="UP000299102"/>
    </source>
</evidence>
<dbReference type="PROSITE" id="PS50920">
    <property type="entry name" value="SOLCAR"/>
    <property type="match status" value="1"/>
</dbReference>
<keyword evidence="7 8" id="KW-0472">Membrane</keyword>
<dbReference type="InterPro" id="IPR018108">
    <property type="entry name" value="MCP_transmembrane"/>
</dbReference>
<keyword evidence="3 9" id="KW-0813">Transport</keyword>
<gene>
    <name evidence="10" type="primary">Bmcp</name>
    <name evidence="10" type="ORF">EVAR_13644_1</name>
</gene>
<dbReference type="SUPFAM" id="SSF103506">
    <property type="entry name" value="Mitochondrial carrier"/>
    <property type="match status" value="1"/>
</dbReference>
<dbReference type="EMBL" id="BGZK01000223">
    <property type="protein sequence ID" value="GBP29721.1"/>
    <property type="molecule type" value="Genomic_DNA"/>
</dbReference>
<evidence type="ECO:0000256" key="8">
    <source>
        <dbReference type="PROSITE-ProRule" id="PRU00282"/>
    </source>
</evidence>
<comment type="subcellular location">
    <subcellularLocation>
        <location evidence="1">Membrane</location>
        <topology evidence="1">Multi-pass membrane protein</topology>
    </subcellularLocation>
</comment>
<evidence type="ECO:0000256" key="4">
    <source>
        <dbReference type="ARBA" id="ARBA00022692"/>
    </source>
</evidence>
<dbReference type="Pfam" id="PF00153">
    <property type="entry name" value="Mito_carr"/>
    <property type="match status" value="1"/>
</dbReference>
<sequence length="123" mass="13799">MSIAPRVLLAIMVHPSRPSFSRCVHSVSYRIARLVKQTEPHGAARRRRLTIGLRSATFGCGRRGSRGTLYRGMIDCGQQTVRNEGVLALYKGFVPLWMRLGPWALINWIAFENIMIAIGGKTF</sequence>
<keyword evidence="4 8" id="KW-0812">Transmembrane</keyword>
<accession>A0A4C1UTD2</accession>
<dbReference type="PANTHER" id="PTHR45618">
    <property type="entry name" value="MITOCHONDRIAL DICARBOXYLATE CARRIER-RELATED"/>
    <property type="match status" value="1"/>
</dbReference>
<dbReference type="GO" id="GO:0016020">
    <property type="term" value="C:membrane"/>
    <property type="evidence" value="ECO:0007669"/>
    <property type="project" value="UniProtKB-SubCell"/>
</dbReference>
<name>A0A4C1UTD2_EUMVA</name>
<dbReference type="OrthoDB" id="756301at2759"/>
<dbReference type="AlphaFoldDB" id="A0A4C1UTD2"/>
<reference evidence="10 11" key="1">
    <citation type="journal article" date="2019" name="Commun. Biol.">
        <title>The bagworm genome reveals a unique fibroin gene that provides high tensile strength.</title>
        <authorList>
            <person name="Kono N."/>
            <person name="Nakamura H."/>
            <person name="Ohtoshi R."/>
            <person name="Tomita M."/>
            <person name="Numata K."/>
            <person name="Arakawa K."/>
        </authorList>
    </citation>
    <scope>NUCLEOTIDE SEQUENCE [LARGE SCALE GENOMIC DNA]</scope>
</reference>
<keyword evidence="6" id="KW-1133">Transmembrane helix</keyword>
<proteinExistence type="inferred from homology"/>